<sequence>MADEIVSETVTEPATKKAAGMGALRERTQRASRQEVVRREPPKPLHPKAAVAAASKAVPATFQSAEQPSSAPDPDKAPPTASVLDEAVFKAAQAEQAAHAEAPTDAETAVVPVPEIPAQAAPASDFAEQPTESDTVTAPAEAAEPTADVQTRPADSTSSSAEPGTGQPAPAAPAAVAEKDADSRGTVLGHVEDRPSEATSVREAGAALEIRAGQIPVKADPATATHWDVRPPQQVSEGYPRAEEVLNQRHITREALNAQIPVELQIPHRIELLRVVSRIRQIPQADFVALAVDWFLRGGSQTPDAMLPPWNHYTGPGEPDEIRRAEAVLEDRFISREPLKAQVPVDLQLGHRIAVYLVMNKLRKTPPADIVAVALDRWLRVMGY</sequence>
<feature type="compositionally biased region" description="Polar residues" evidence="1">
    <location>
        <begin position="153"/>
        <end position="162"/>
    </location>
</feature>
<dbReference type="EMBL" id="JBHSOD010000020">
    <property type="protein sequence ID" value="MFC5886739.1"/>
    <property type="molecule type" value="Genomic_DNA"/>
</dbReference>
<evidence type="ECO:0000256" key="1">
    <source>
        <dbReference type="SAM" id="MobiDB-lite"/>
    </source>
</evidence>
<reference evidence="3" key="1">
    <citation type="journal article" date="2019" name="Int. J. Syst. Evol. Microbiol.">
        <title>The Global Catalogue of Microorganisms (GCM) 10K type strain sequencing project: providing services to taxonomists for standard genome sequencing and annotation.</title>
        <authorList>
            <consortium name="The Broad Institute Genomics Platform"/>
            <consortium name="The Broad Institute Genome Sequencing Center for Infectious Disease"/>
            <person name="Wu L."/>
            <person name="Ma J."/>
        </authorList>
    </citation>
    <scope>NUCLEOTIDE SEQUENCE [LARGE SCALE GENOMIC DNA]</scope>
    <source>
        <strain evidence="3">CGMCC 4.1469</strain>
    </source>
</reference>
<keyword evidence="3" id="KW-1185">Reference proteome</keyword>
<feature type="compositionally biased region" description="Low complexity" evidence="1">
    <location>
        <begin position="47"/>
        <end position="60"/>
    </location>
</feature>
<evidence type="ECO:0000313" key="3">
    <source>
        <dbReference type="Proteomes" id="UP001596067"/>
    </source>
</evidence>
<gene>
    <name evidence="2" type="ORF">ACFP0N_17375</name>
</gene>
<feature type="compositionally biased region" description="Low complexity" evidence="1">
    <location>
        <begin position="89"/>
        <end position="109"/>
    </location>
</feature>
<name>A0ABW1EYI4_9ACTN</name>
<feature type="region of interest" description="Disordered" evidence="1">
    <location>
        <begin position="1"/>
        <end position="183"/>
    </location>
</feature>
<proteinExistence type="predicted"/>
<dbReference type="Proteomes" id="UP001596067">
    <property type="component" value="Unassembled WGS sequence"/>
</dbReference>
<evidence type="ECO:0000313" key="2">
    <source>
        <dbReference type="EMBL" id="MFC5886739.1"/>
    </source>
</evidence>
<feature type="compositionally biased region" description="Low complexity" evidence="1">
    <location>
        <begin position="134"/>
        <end position="149"/>
    </location>
</feature>
<comment type="caution">
    <text evidence="2">The sequence shown here is derived from an EMBL/GenBank/DDBJ whole genome shotgun (WGS) entry which is preliminary data.</text>
</comment>
<accession>A0ABW1EYI4</accession>
<feature type="compositionally biased region" description="Low complexity" evidence="1">
    <location>
        <begin position="68"/>
        <end position="82"/>
    </location>
</feature>
<feature type="compositionally biased region" description="Basic and acidic residues" evidence="1">
    <location>
        <begin position="24"/>
        <end position="43"/>
    </location>
</feature>
<protein>
    <submittedName>
        <fullName evidence="2">Uncharacterized protein</fullName>
    </submittedName>
</protein>
<organism evidence="2 3">
    <name type="scientific">Kitasatospora aburaviensis</name>
    <dbReference type="NCBI Taxonomy" id="67265"/>
    <lineage>
        <taxon>Bacteria</taxon>
        <taxon>Bacillati</taxon>
        <taxon>Actinomycetota</taxon>
        <taxon>Actinomycetes</taxon>
        <taxon>Kitasatosporales</taxon>
        <taxon>Streptomycetaceae</taxon>
        <taxon>Kitasatospora</taxon>
    </lineage>
</organism>
<dbReference type="RefSeq" id="WP_345330850.1">
    <property type="nucleotide sequence ID" value="NZ_BAAAVH010000123.1"/>
</dbReference>